<evidence type="ECO:0000256" key="1">
    <source>
        <dbReference type="SAM" id="MobiDB-lite"/>
    </source>
</evidence>
<feature type="compositionally biased region" description="Low complexity" evidence="1">
    <location>
        <begin position="18"/>
        <end position="28"/>
    </location>
</feature>
<accession>A0A9N9F7M4</accession>
<sequence>MSGINPSKDHVIHLKNSPTDTAGAPTTADKYENTRHLKYGQTENQKKEGTSGTINSEETGSLLDSTPVRRYSASSDSRPTLQHTFHEEFMGGLPGDDMIVREEQKEKERKKTEQRKKTF</sequence>
<feature type="region of interest" description="Disordered" evidence="1">
    <location>
        <begin position="1"/>
        <end position="81"/>
    </location>
</feature>
<feature type="compositionally biased region" description="Polar residues" evidence="1">
    <location>
        <begin position="72"/>
        <end position="81"/>
    </location>
</feature>
<reference evidence="2" key="1">
    <citation type="submission" date="2021-06" db="EMBL/GenBank/DDBJ databases">
        <authorList>
            <person name="Kallberg Y."/>
            <person name="Tangrot J."/>
            <person name="Rosling A."/>
        </authorList>
    </citation>
    <scope>NUCLEOTIDE SEQUENCE</scope>
    <source>
        <strain evidence="2">CL551</strain>
    </source>
</reference>
<evidence type="ECO:0000313" key="2">
    <source>
        <dbReference type="EMBL" id="CAG8514975.1"/>
    </source>
</evidence>
<evidence type="ECO:0000313" key="3">
    <source>
        <dbReference type="Proteomes" id="UP000789342"/>
    </source>
</evidence>
<dbReference type="EMBL" id="CAJVPV010001998">
    <property type="protein sequence ID" value="CAG8514975.1"/>
    <property type="molecule type" value="Genomic_DNA"/>
</dbReference>
<feature type="compositionally biased region" description="Polar residues" evidence="1">
    <location>
        <begin position="50"/>
        <end position="64"/>
    </location>
</feature>
<dbReference type="OrthoDB" id="2431327at2759"/>
<name>A0A9N9F7M4_9GLOM</name>
<comment type="caution">
    <text evidence="2">The sequence shown here is derived from an EMBL/GenBank/DDBJ whole genome shotgun (WGS) entry which is preliminary data.</text>
</comment>
<gene>
    <name evidence="2" type="ORF">AMORRO_LOCUS3917</name>
</gene>
<dbReference type="Proteomes" id="UP000789342">
    <property type="component" value="Unassembled WGS sequence"/>
</dbReference>
<protein>
    <submittedName>
        <fullName evidence="2">1191_t:CDS:1</fullName>
    </submittedName>
</protein>
<dbReference type="AlphaFoldDB" id="A0A9N9F7M4"/>
<proteinExistence type="predicted"/>
<keyword evidence="3" id="KW-1185">Reference proteome</keyword>
<organism evidence="2 3">
    <name type="scientific">Acaulospora morrowiae</name>
    <dbReference type="NCBI Taxonomy" id="94023"/>
    <lineage>
        <taxon>Eukaryota</taxon>
        <taxon>Fungi</taxon>
        <taxon>Fungi incertae sedis</taxon>
        <taxon>Mucoromycota</taxon>
        <taxon>Glomeromycotina</taxon>
        <taxon>Glomeromycetes</taxon>
        <taxon>Diversisporales</taxon>
        <taxon>Acaulosporaceae</taxon>
        <taxon>Acaulospora</taxon>
    </lineage>
</organism>